<evidence type="ECO:0000313" key="4">
    <source>
        <dbReference type="Proteomes" id="UP000747110"/>
    </source>
</evidence>
<organism evidence="2 4">
    <name type="scientific">Volvox reticuliferus</name>
    <dbReference type="NCBI Taxonomy" id="1737510"/>
    <lineage>
        <taxon>Eukaryota</taxon>
        <taxon>Viridiplantae</taxon>
        <taxon>Chlorophyta</taxon>
        <taxon>core chlorophytes</taxon>
        <taxon>Chlorophyceae</taxon>
        <taxon>CS clade</taxon>
        <taxon>Chlamydomonadales</taxon>
        <taxon>Volvocaceae</taxon>
        <taxon>Volvox</taxon>
    </lineage>
</organism>
<evidence type="ECO:0000259" key="1">
    <source>
        <dbReference type="SMART" id="SM00471"/>
    </source>
</evidence>
<sequence>MPTDVLAREIVIKPSNLSASVHALLPTASTVRRLVITRIMSVAKHTSLVLSDVIMAAEDFVRHELAAMDASHDFSHIQRVRANARNLAAMEGLDAEATALVDLAALLHDVRDWKYSGSDDATTGAVTAFLTEQGLNLEIINRLVAIISRVGFKEELAGTNGSGAAPQALALSLEAAIVQDADRLDAIGAIGIARCFTFGGAKHRVLYDPDVPPRDGLSKEQYMAGGAQVTTINHFYEKLLKLKGMMKTSAGSKIAAGRHAFMEQYLQQFYDEWNGRL</sequence>
<accession>A0A8J4CRY9</accession>
<proteinExistence type="predicted"/>
<dbReference type="EMBL" id="BNCP01000039">
    <property type="protein sequence ID" value="GIL87295.1"/>
    <property type="molecule type" value="Genomic_DNA"/>
</dbReference>
<dbReference type="OrthoDB" id="16547at2759"/>
<dbReference type="Gene3D" id="1.10.472.50">
    <property type="entry name" value="HD-domain/PDEase-like"/>
    <property type="match status" value="1"/>
</dbReference>
<comment type="caution">
    <text evidence="2">The sequence shown here is derived from an EMBL/GenBank/DDBJ whole genome shotgun (WGS) entry which is preliminary data.</text>
</comment>
<evidence type="ECO:0000313" key="2">
    <source>
        <dbReference type="EMBL" id="GIL87295.1"/>
    </source>
</evidence>
<keyword evidence="4" id="KW-1185">Reference proteome</keyword>
<dbReference type="InterPro" id="IPR006674">
    <property type="entry name" value="HD_domain"/>
</dbReference>
<dbReference type="PANTHER" id="PTHR33594">
    <property type="entry name" value="SUPERFAMILY HYDROLASE, PUTATIVE (AFU_ORTHOLOGUE AFUA_1G03035)-RELATED"/>
    <property type="match status" value="1"/>
</dbReference>
<gene>
    <name evidence="2" type="ORF">Vretifemale_15360</name>
    <name evidence="3" type="ORF">Vretimale_1752</name>
</gene>
<reference evidence="2" key="1">
    <citation type="journal article" date="2021" name="Proc. Natl. Acad. Sci. U.S.A.">
        <title>Three genomes in the algal genus Volvox reveal the fate of a haploid sex-determining region after a transition to homothallism.</title>
        <authorList>
            <person name="Yamamoto K."/>
            <person name="Hamaji T."/>
            <person name="Kawai-Toyooka H."/>
            <person name="Matsuzaki R."/>
            <person name="Takahashi F."/>
            <person name="Nishimura Y."/>
            <person name="Kawachi M."/>
            <person name="Noguchi H."/>
            <person name="Minakuchi Y."/>
            <person name="Umen J.G."/>
            <person name="Toyoda A."/>
            <person name="Nozaki H."/>
        </authorList>
    </citation>
    <scope>NUCLEOTIDE SEQUENCE</scope>
    <source>
        <strain evidence="3">NIES-3785</strain>
        <strain evidence="2">NIES-3786</strain>
    </source>
</reference>
<evidence type="ECO:0000313" key="3">
    <source>
        <dbReference type="EMBL" id="GIL95810.1"/>
    </source>
</evidence>
<dbReference type="CDD" id="cd00077">
    <property type="entry name" value="HDc"/>
    <property type="match status" value="1"/>
</dbReference>
<dbReference type="SMART" id="SM00471">
    <property type="entry name" value="HDc"/>
    <property type="match status" value="1"/>
</dbReference>
<protein>
    <recommendedName>
        <fullName evidence="1">HD/PDEase domain-containing protein</fullName>
    </recommendedName>
</protein>
<dbReference type="InterPro" id="IPR003607">
    <property type="entry name" value="HD/PDEase_dom"/>
</dbReference>
<dbReference type="AlphaFoldDB" id="A0A8J4CRY9"/>
<dbReference type="Proteomes" id="UP000722791">
    <property type="component" value="Unassembled WGS sequence"/>
</dbReference>
<name>A0A8J4CRY9_9CHLO</name>
<dbReference type="SUPFAM" id="SSF109604">
    <property type="entry name" value="HD-domain/PDEase-like"/>
    <property type="match status" value="1"/>
</dbReference>
<dbReference type="Proteomes" id="UP000747110">
    <property type="component" value="Unassembled WGS sequence"/>
</dbReference>
<dbReference type="PANTHER" id="PTHR33594:SF1">
    <property type="entry name" value="HD_PDEASE DOMAIN-CONTAINING PROTEIN"/>
    <property type="match status" value="1"/>
</dbReference>
<dbReference type="Pfam" id="PF01966">
    <property type="entry name" value="HD"/>
    <property type="match status" value="1"/>
</dbReference>
<dbReference type="EMBL" id="BNCQ01000002">
    <property type="protein sequence ID" value="GIL95810.1"/>
    <property type="molecule type" value="Genomic_DNA"/>
</dbReference>
<dbReference type="Gene3D" id="1.20.58.1910">
    <property type="match status" value="1"/>
</dbReference>
<feature type="domain" description="HD/PDEase" evidence="1">
    <location>
        <begin position="69"/>
        <end position="196"/>
    </location>
</feature>